<accession>A0A498HJL4</accession>
<evidence type="ECO:0000313" key="1">
    <source>
        <dbReference type="EMBL" id="RXH70900.1"/>
    </source>
</evidence>
<name>A0A498HJL4_MALDO</name>
<dbReference type="EMBL" id="RDQH01000342">
    <property type="protein sequence ID" value="RXH70900.1"/>
    <property type="molecule type" value="Genomic_DNA"/>
</dbReference>
<keyword evidence="2" id="KW-1185">Reference proteome</keyword>
<sequence length="100" mass="11692">MVREMRRKMKKLGERRGTSVRMGLQRIFLICVTFVGNIDFIKVIKYSFIEEYVQDVQIIEIFLIEVEKNKEYCTWGDDANVVIPDNLTPGINDISELKCS</sequence>
<protein>
    <submittedName>
        <fullName evidence="1">Uncharacterized protein</fullName>
    </submittedName>
</protein>
<dbReference type="Proteomes" id="UP000290289">
    <property type="component" value="Chromosome 16"/>
</dbReference>
<comment type="caution">
    <text evidence="1">The sequence shown here is derived from an EMBL/GenBank/DDBJ whole genome shotgun (WGS) entry which is preliminary data.</text>
</comment>
<evidence type="ECO:0000313" key="2">
    <source>
        <dbReference type="Proteomes" id="UP000290289"/>
    </source>
</evidence>
<reference evidence="1 2" key="1">
    <citation type="submission" date="2018-10" db="EMBL/GenBank/DDBJ databases">
        <title>A high-quality apple genome assembly.</title>
        <authorList>
            <person name="Hu J."/>
        </authorList>
    </citation>
    <scope>NUCLEOTIDE SEQUENCE [LARGE SCALE GENOMIC DNA]</scope>
    <source>
        <strain evidence="2">cv. HFTH1</strain>
        <tissue evidence="1">Young leaf</tissue>
    </source>
</reference>
<organism evidence="1 2">
    <name type="scientific">Malus domestica</name>
    <name type="common">Apple</name>
    <name type="synonym">Pyrus malus</name>
    <dbReference type="NCBI Taxonomy" id="3750"/>
    <lineage>
        <taxon>Eukaryota</taxon>
        <taxon>Viridiplantae</taxon>
        <taxon>Streptophyta</taxon>
        <taxon>Embryophyta</taxon>
        <taxon>Tracheophyta</taxon>
        <taxon>Spermatophyta</taxon>
        <taxon>Magnoliopsida</taxon>
        <taxon>eudicotyledons</taxon>
        <taxon>Gunneridae</taxon>
        <taxon>Pentapetalae</taxon>
        <taxon>rosids</taxon>
        <taxon>fabids</taxon>
        <taxon>Rosales</taxon>
        <taxon>Rosaceae</taxon>
        <taxon>Amygdaloideae</taxon>
        <taxon>Maleae</taxon>
        <taxon>Malus</taxon>
    </lineage>
</organism>
<gene>
    <name evidence="1" type="ORF">DVH24_015522</name>
</gene>
<dbReference type="AlphaFoldDB" id="A0A498HJL4"/>
<proteinExistence type="predicted"/>